<evidence type="ECO:0000313" key="2">
    <source>
        <dbReference type="EMBL" id="MCI61763.1"/>
    </source>
</evidence>
<organism evidence="2 3">
    <name type="scientific">Trifolium medium</name>
    <dbReference type="NCBI Taxonomy" id="97028"/>
    <lineage>
        <taxon>Eukaryota</taxon>
        <taxon>Viridiplantae</taxon>
        <taxon>Streptophyta</taxon>
        <taxon>Embryophyta</taxon>
        <taxon>Tracheophyta</taxon>
        <taxon>Spermatophyta</taxon>
        <taxon>Magnoliopsida</taxon>
        <taxon>eudicotyledons</taxon>
        <taxon>Gunneridae</taxon>
        <taxon>Pentapetalae</taxon>
        <taxon>rosids</taxon>
        <taxon>fabids</taxon>
        <taxon>Fabales</taxon>
        <taxon>Fabaceae</taxon>
        <taxon>Papilionoideae</taxon>
        <taxon>50 kb inversion clade</taxon>
        <taxon>NPAAA clade</taxon>
        <taxon>Hologalegina</taxon>
        <taxon>IRL clade</taxon>
        <taxon>Trifolieae</taxon>
        <taxon>Trifolium</taxon>
    </lineage>
</organism>
<feature type="compositionally biased region" description="Basic and acidic residues" evidence="1">
    <location>
        <begin position="7"/>
        <end position="18"/>
    </location>
</feature>
<proteinExistence type="predicted"/>
<reference evidence="2 3" key="1">
    <citation type="journal article" date="2018" name="Front. Plant Sci.">
        <title>Red Clover (Trifolium pratense) and Zigzag Clover (T. medium) - A Picture of Genomic Similarities and Differences.</title>
        <authorList>
            <person name="Dluhosova J."/>
            <person name="Istvanek J."/>
            <person name="Nedelnik J."/>
            <person name="Repkova J."/>
        </authorList>
    </citation>
    <scope>NUCLEOTIDE SEQUENCE [LARGE SCALE GENOMIC DNA]</scope>
    <source>
        <strain evidence="3">cv. 10/8</strain>
        <tissue evidence="2">Leaf</tissue>
    </source>
</reference>
<name>A0A392TKU6_9FABA</name>
<feature type="non-terminal residue" evidence="2">
    <location>
        <position position="79"/>
    </location>
</feature>
<evidence type="ECO:0000256" key="1">
    <source>
        <dbReference type="SAM" id="MobiDB-lite"/>
    </source>
</evidence>
<dbReference type="AlphaFoldDB" id="A0A392TKU6"/>
<feature type="compositionally biased region" description="Polar residues" evidence="1">
    <location>
        <begin position="44"/>
        <end position="60"/>
    </location>
</feature>
<dbReference type="Proteomes" id="UP000265520">
    <property type="component" value="Unassembled WGS sequence"/>
</dbReference>
<accession>A0A392TKU6</accession>
<protein>
    <submittedName>
        <fullName evidence="2">Uncharacterized protein</fullName>
    </submittedName>
</protein>
<feature type="region of interest" description="Disordered" evidence="1">
    <location>
        <begin position="1"/>
        <end position="79"/>
    </location>
</feature>
<keyword evidence="3" id="KW-1185">Reference proteome</keyword>
<evidence type="ECO:0000313" key="3">
    <source>
        <dbReference type="Proteomes" id="UP000265520"/>
    </source>
</evidence>
<comment type="caution">
    <text evidence="2">The sequence shown here is derived from an EMBL/GenBank/DDBJ whole genome shotgun (WGS) entry which is preliminary data.</text>
</comment>
<sequence>MATIAERMLKAAKDDKASKKSNKGKSSVARASSRGCPQSPPGHVSSSLAGATVTPSSSRGPAQKRMREDGSPVVEARAT</sequence>
<dbReference type="EMBL" id="LXQA010605814">
    <property type="protein sequence ID" value="MCI61763.1"/>
    <property type="molecule type" value="Genomic_DNA"/>
</dbReference>